<dbReference type="Pfam" id="PF02472">
    <property type="entry name" value="ExbD"/>
    <property type="match status" value="1"/>
</dbReference>
<proteinExistence type="inferred from homology"/>
<evidence type="ECO:0000256" key="5">
    <source>
        <dbReference type="ARBA" id="ARBA00022989"/>
    </source>
</evidence>
<feature type="region of interest" description="Disordered" evidence="8">
    <location>
        <begin position="1"/>
        <end position="21"/>
    </location>
</feature>
<keyword evidence="11" id="KW-1185">Reference proteome</keyword>
<name>A0AAP2DLX1_9BACT</name>
<keyword evidence="7" id="KW-0653">Protein transport</keyword>
<dbReference type="GO" id="GO:0005886">
    <property type="term" value="C:plasma membrane"/>
    <property type="evidence" value="ECO:0007669"/>
    <property type="project" value="UniProtKB-SubCell"/>
</dbReference>
<dbReference type="PANTHER" id="PTHR30558">
    <property type="entry name" value="EXBD MEMBRANE COMPONENT OF PMF-DRIVEN MACROMOLECULE IMPORT SYSTEM"/>
    <property type="match status" value="1"/>
</dbReference>
<evidence type="ECO:0000256" key="1">
    <source>
        <dbReference type="ARBA" id="ARBA00004162"/>
    </source>
</evidence>
<evidence type="ECO:0000256" key="6">
    <source>
        <dbReference type="ARBA" id="ARBA00023136"/>
    </source>
</evidence>
<sequence>MAEISQNNAHKNGGKVRAKKSSTRIDMTPMVDLAFLLLTFFILTTTFKKDMAMELQMPDNSPSPPQLLNADKALSVVLAGDNKVYWWTGPEPQARLTNYSKDGIRKVLLERRKDVPDIMVLIKPMDEAKYENVVDVLDEITITGITRYAIMDITDDDKTILPSPVAGL</sequence>
<keyword evidence="4 7" id="KW-0812">Transmembrane</keyword>
<evidence type="ECO:0000256" key="7">
    <source>
        <dbReference type="RuleBase" id="RU003879"/>
    </source>
</evidence>
<feature type="compositionally biased region" description="Polar residues" evidence="8">
    <location>
        <begin position="1"/>
        <end position="10"/>
    </location>
</feature>
<evidence type="ECO:0000256" key="8">
    <source>
        <dbReference type="SAM" id="MobiDB-lite"/>
    </source>
</evidence>
<evidence type="ECO:0000256" key="3">
    <source>
        <dbReference type="ARBA" id="ARBA00022475"/>
    </source>
</evidence>
<dbReference type="RefSeq" id="WP_254163187.1">
    <property type="nucleotide sequence ID" value="NZ_JAHESF010000008.1"/>
</dbReference>
<evidence type="ECO:0000256" key="9">
    <source>
        <dbReference type="SAM" id="Phobius"/>
    </source>
</evidence>
<organism evidence="10 11">
    <name type="scientific">Chryseosolibacter histidini</name>
    <dbReference type="NCBI Taxonomy" id="2782349"/>
    <lineage>
        <taxon>Bacteria</taxon>
        <taxon>Pseudomonadati</taxon>
        <taxon>Bacteroidota</taxon>
        <taxon>Cytophagia</taxon>
        <taxon>Cytophagales</taxon>
        <taxon>Chryseotaleaceae</taxon>
        <taxon>Chryseosolibacter</taxon>
    </lineage>
</organism>
<evidence type="ECO:0000313" key="11">
    <source>
        <dbReference type="Proteomes" id="UP001319200"/>
    </source>
</evidence>
<protein>
    <submittedName>
        <fullName evidence="10">Biopolymer transporter ExbD</fullName>
    </submittedName>
</protein>
<accession>A0AAP2DLX1</accession>
<dbReference type="InterPro" id="IPR003400">
    <property type="entry name" value="ExbD"/>
</dbReference>
<dbReference type="GO" id="GO:0015031">
    <property type="term" value="P:protein transport"/>
    <property type="evidence" value="ECO:0007669"/>
    <property type="project" value="UniProtKB-KW"/>
</dbReference>
<keyword evidence="7" id="KW-0813">Transport</keyword>
<comment type="subcellular location">
    <subcellularLocation>
        <location evidence="1">Cell membrane</location>
        <topology evidence="1">Single-pass membrane protein</topology>
    </subcellularLocation>
    <subcellularLocation>
        <location evidence="7">Cell membrane</location>
        <topology evidence="7">Single-pass type II membrane protein</topology>
    </subcellularLocation>
</comment>
<evidence type="ECO:0000256" key="4">
    <source>
        <dbReference type="ARBA" id="ARBA00022692"/>
    </source>
</evidence>
<feature type="compositionally biased region" description="Basic residues" evidence="8">
    <location>
        <begin position="12"/>
        <end position="21"/>
    </location>
</feature>
<reference evidence="10 11" key="1">
    <citation type="submission" date="2021-05" db="EMBL/GenBank/DDBJ databases">
        <title>A Polyphasic approach of four new species of the genus Ohtaekwangia: Ohtaekwangia histidinii sp. nov., Ohtaekwangia cretensis sp. nov., Ohtaekwangia indiensis sp. nov., Ohtaekwangia reichenbachii sp. nov. from diverse environment.</title>
        <authorList>
            <person name="Octaviana S."/>
        </authorList>
    </citation>
    <scope>NUCLEOTIDE SEQUENCE [LARGE SCALE GENOMIC DNA]</scope>
    <source>
        <strain evidence="10 11">PWU4</strain>
    </source>
</reference>
<keyword evidence="5 9" id="KW-1133">Transmembrane helix</keyword>
<comment type="similarity">
    <text evidence="2 7">Belongs to the ExbD/TolR family.</text>
</comment>
<evidence type="ECO:0000313" key="10">
    <source>
        <dbReference type="EMBL" id="MBT1697317.1"/>
    </source>
</evidence>
<dbReference type="EMBL" id="JAHESF010000008">
    <property type="protein sequence ID" value="MBT1697317.1"/>
    <property type="molecule type" value="Genomic_DNA"/>
</dbReference>
<keyword evidence="3" id="KW-1003">Cell membrane</keyword>
<dbReference type="PANTHER" id="PTHR30558:SF3">
    <property type="entry name" value="BIOPOLYMER TRANSPORT PROTEIN EXBD-RELATED"/>
    <property type="match status" value="1"/>
</dbReference>
<dbReference type="Proteomes" id="UP001319200">
    <property type="component" value="Unassembled WGS sequence"/>
</dbReference>
<feature type="transmembrane region" description="Helical" evidence="9">
    <location>
        <begin position="27"/>
        <end position="47"/>
    </location>
</feature>
<dbReference type="GO" id="GO:0022857">
    <property type="term" value="F:transmembrane transporter activity"/>
    <property type="evidence" value="ECO:0007669"/>
    <property type="project" value="InterPro"/>
</dbReference>
<comment type="caution">
    <text evidence="10">The sequence shown here is derived from an EMBL/GenBank/DDBJ whole genome shotgun (WGS) entry which is preliminary data.</text>
</comment>
<evidence type="ECO:0000256" key="2">
    <source>
        <dbReference type="ARBA" id="ARBA00005811"/>
    </source>
</evidence>
<dbReference type="AlphaFoldDB" id="A0AAP2DLX1"/>
<gene>
    <name evidence="10" type="ORF">KK083_10545</name>
</gene>
<keyword evidence="6 9" id="KW-0472">Membrane</keyword>